<evidence type="ECO:0000256" key="2">
    <source>
        <dbReference type="SAM" id="SignalP"/>
    </source>
</evidence>
<feature type="signal peptide" evidence="2">
    <location>
        <begin position="1"/>
        <end position="28"/>
    </location>
</feature>
<dbReference type="Proteomes" id="UP000195755">
    <property type="component" value="Chromosome"/>
</dbReference>
<accession>A0A1Z2LC00</accession>
<protein>
    <recommendedName>
        <fullName evidence="5">Lipoprotein</fullName>
    </recommendedName>
</protein>
<evidence type="ECO:0000313" key="3">
    <source>
        <dbReference type="EMBL" id="ARZ71827.1"/>
    </source>
</evidence>
<dbReference type="OrthoDB" id="4315611at2"/>
<sequence length="452" mass="45584">MKFAPRSLLIPLLLAGVAAPLAAFPAAADPGGSGHQAPPVVGAGDGPADKEAVSVVRPGADGKVTQVPVGGARLTGYDATGGHAVLTGARASDGAGSGAGTPAQLRVGDVIASPVTAVTPHGALVKVTATHPGAGGSVTVDTAPADLTEALGDAKADVRTPLTAADLKTKPLTQGGHVSTGPSDGQGIRLDVDVPVPPGVKPTAGHSSALSGHLDLKPEMLFSYERAHWYSVQPSKAEIGLSADYTYEVKAHAEGSASYDTGRKPLRIPAAEVDVDKTVWLGPVPIVLTMKVDYFYDVSADGKISVDAEQRSTGRLEAGARYDADKGWSALSGPEPATTGTPARVEGSATAKAGIGTHAQLGLYGSVGVAADFMPYLKATAHGVAGDGSAPKTGAAKADAPQGVNGDWAVYAGADLTGSFFAKLAVFGVKVLDHTWEFPKVTYEHKLAGSDS</sequence>
<organism evidence="3 4">
    <name type="scientific">Streptomyces albireticuli</name>
    <dbReference type="NCBI Taxonomy" id="1940"/>
    <lineage>
        <taxon>Bacteria</taxon>
        <taxon>Bacillati</taxon>
        <taxon>Actinomycetota</taxon>
        <taxon>Actinomycetes</taxon>
        <taxon>Kitasatosporales</taxon>
        <taxon>Streptomycetaceae</taxon>
        <taxon>Streptomyces</taxon>
    </lineage>
</organism>
<dbReference type="RefSeq" id="WP_087929556.1">
    <property type="nucleotide sequence ID" value="NZ_CP021744.1"/>
</dbReference>
<keyword evidence="2" id="KW-0732">Signal</keyword>
<feature type="chain" id="PRO_5012328489" description="Lipoprotein" evidence="2">
    <location>
        <begin position="29"/>
        <end position="452"/>
    </location>
</feature>
<feature type="region of interest" description="Disordered" evidence="1">
    <location>
        <begin position="29"/>
        <end position="50"/>
    </location>
</feature>
<name>A0A1Z2LC00_9ACTN</name>
<evidence type="ECO:0000313" key="4">
    <source>
        <dbReference type="Proteomes" id="UP000195755"/>
    </source>
</evidence>
<reference evidence="3 4" key="1">
    <citation type="submission" date="2017-06" db="EMBL/GenBank/DDBJ databases">
        <title>Streptomyces albireticuli Genome sequencing and assembly.</title>
        <authorList>
            <person name="Wang Y."/>
            <person name="Du B."/>
            <person name="Ding Y."/>
            <person name="Liu H."/>
            <person name="Hou Q."/>
            <person name="Liu K."/>
            <person name="Yao L."/>
            <person name="Wang C."/>
        </authorList>
    </citation>
    <scope>NUCLEOTIDE SEQUENCE [LARGE SCALE GENOMIC DNA]</scope>
    <source>
        <strain evidence="3 4">MDJK11</strain>
    </source>
</reference>
<evidence type="ECO:0008006" key="5">
    <source>
        <dbReference type="Google" id="ProtNLM"/>
    </source>
</evidence>
<dbReference type="KEGG" id="salj:SMD11_6251"/>
<proteinExistence type="predicted"/>
<dbReference type="AlphaFoldDB" id="A0A1Z2LC00"/>
<dbReference type="EMBL" id="CP021744">
    <property type="protein sequence ID" value="ARZ71827.1"/>
    <property type="molecule type" value="Genomic_DNA"/>
</dbReference>
<evidence type="ECO:0000256" key="1">
    <source>
        <dbReference type="SAM" id="MobiDB-lite"/>
    </source>
</evidence>
<gene>
    <name evidence="3" type="ORF">SMD11_6251</name>
</gene>